<keyword evidence="2" id="KW-1185">Reference proteome</keyword>
<reference evidence="1 2" key="1">
    <citation type="journal article" date="2018" name="Genome Biol. Evol.">
        <title>Multiple Roots of Fruiting Body Formation in Amoebozoa.</title>
        <authorList>
            <person name="Hillmann F."/>
            <person name="Forbes G."/>
            <person name="Novohradska S."/>
            <person name="Ferling I."/>
            <person name="Riege K."/>
            <person name="Groth M."/>
            <person name="Westermann M."/>
            <person name="Marz M."/>
            <person name="Spaller T."/>
            <person name="Winckler T."/>
            <person name="Schaap P."/>
            <person name="Glockner G."/>
        </authorList>
    </citation>
    <scope>NUCLEOTIDE SEQUENCE [LARGE SCALE GENOMIC DNA]</scope>
    <source>
        <strain evidence="1 2">Jena</strain>
    </source>
</reference>
<evidence type="ECO:0000313" key="1">
    <source>
        <dbReference type="EMBL" id="PRP76603.1"/>
    </source>
</evidence>
<organism evidence="1 2">
    <name type="scientific">Planoprotostelium fungivorum</name>
    <dbReference type="NCBI Taxonomy" id="1890364"/>
    <lineage>
        <taxon>Eukaryota</taxon>
        <taxon>Amoebozoa</taxon>
        <taxon>Evosea</taxon>
        <taxon>Variosea</taxon>
        <taxon>Cavosteliida</taxon>
        <taxon>Cavosteliaceae</taxon>
        <taxon>Planoprotostelium</taxon>
    </lineage>
</organism>
<dbReference type="Proteomes" id="UP000241769">
    <property type="component" value="Unassembled WGS sequence"/>
</dbReference>
<gene>
    <name evidence="1" type="ORF">PROFUN_14980</name>
</gene>
<proteinExistence type="predicted"/>
<evidence type="ECO:0000313" key="2">
    <source>
        <dbReference type="Proteomes" id="UP000241769"/>
    </source>
</evidence>
<sequence length="226" mass="26004">YIRILEAFHGSPIRKPDLSNPTQKDLIEWRIPHYVIQQKNRSAVYTPADCAHLVISEYTRKKKAKPWFCSIATDICLFRSLDRSVRKSMAADQFHRLMPEIYPSSDFHMIETAFKCLSEIASPTGTNHNLPEMVMRSLSSTWKRIKPLMLKVKDAEYSSMLETNSKCNRLSCGTFSWPIVWLQKGQSRGICDFCYQSKPTRQAKSLTALIPAAIAHCVREIDQMFP</sequence>
<comment type="caution">
    <text evidence="1">The sequence shown here is derived from an EMBL/GenBank/DDBJ whole genome shotgun (WGS) entry which is preliminary data.</text>
</comment>
<dbReference type="EMBL" id="MDYQ01000312">
    <property type="protein sequence ID" value="PRP76603.1"/>
    <property type="molecule type" value="Genomic_DNA"/>
</dbReference>
<dbReference type="AlphaFoldDB" id="A0A2P6MY45"/>
<feature type="non-terminal residue" evidence="1">
    <location>
        <position position="1"/>
    </location>
</feature>
<dbReference type="InParanoid" id="A0A2P6MY45"/>
<accession>A0A2P6MY45</accession>
<protein>
    <submittedName>
        <fullName evidence="1">Uncharacterized protein</fullName>
    </submittedName>
</protein>
<name>A0A2P6MY45_9EUKA</name>